<feature type="transmembrane region" description="Helical" evidence="1">
    <location>
        <begin position="952"/>
        <end position="970"/>
    </location>
</feature>
<feature type="transmembrane region" description="Helical" evidence="1">
    <location>
        <begin position="673"/>
        <end position="691"/>
    </location>
</feature>
<protein>
    <recommendedName>
        <fullName evidence="4">DUF2157 domain-containing protein</fullName>
    </recommendedName>
</protein>
<feature type="transmembrane region" description="Helical" evidence="1">
    <location>
        <begin position="90"/>
        <end position="111"/>
    </location>
</feature>
<organism evidence="2 3">
    <name type="scientific">Cytobacillus depressus</name>
    <dbReference type="NCBI Taxonomy" id="1602942"/>
    <lineage>
        <taxon>Bacteria</taxon>
        <taxon>Bacillati</taxon>
        <taxon>Bacillota</taxon>
        <taxon>Bacilli</taxon>
        <taxon>Bacillales</taxon>
        <taxon>Bacillaceae</taxon>
        <taxon>Cytobacillus</taxon>
    </lineage>
</organism>
<dbReference type="RefSeq" id="WP_151534630.1">
    <property type="nucleotide sequence ID" value="NZ_WBOS01000003.1"/>
</dbReference>
<keyword evidence="1" id="KW-1133">Transmembrane helix</keyword>
<keyword evidence="1" id="KW-0812">Transmembrane</keyword>
<feature type="transmembrane region" description="Helical" evidence="1">
    <location>
        <begin position="986"/>
        <end position="1002"/>
    </location>
</feature>
<feature type="transmembrane region" description="Helical" evidence="1">
    <location>
        <begin position="1009"/>
        <end position="1029"/>
    </location>
</feature>
<evidence type="ECO:0008006" key="4">
    <source>
        <dbReference type="Google" id="ProtNLM"/>
    </source>
</evidence>
<feature type="transmembrane region" description="Helical" evidence="1">
    <location>
        <begin position="617"/>
        <end position="634"/>
    </location>
</feature>
<feature type="transmembrane region" description="Helical" evidence="1">
    <location>
        <begin position="395"/>
        <end position="413"/>
    </location>
</feature>
<feature type="transmembrane region" description="Helical" evidence="1">
    <location>
        <begin position="700"/>
        <end position="719"/>
    </location>
</feature>
<feature type="transmembrane region" description="Helical" evidence="1">
    <location>
        <begin position="475"/>
        <end position="494"/>
    </location>
</feature>
<comment type="caution">
    <text evidence="2">The sequence shown here is derived from an EMBL/GenBank/DDBJ whole genome shotgun (WGS) entry which is preliminary data.</text>
</comment>
<feature type="transmembrane region" description="Helical" evidence="1">
    <location>
        <begin position="117"/>
        <end position="136"/>
    </location>
</feature>
<feature type="transmembrane region" description="Helical" evidence="1">
    <location>
        <begin position="420"/>
        <end position="437"/>
    </location>
</feature>
<reference evidence="2 3" key="1">
    <citation type="journal article" date="2016" name="Antonie Van Leeuwenhoek">
        <title>Bacillus depressus sp. nov., isolated from soil of a sunflower field.</title>
        <authorList>
            <person name="Wei X."/>
            <person name="Xin D."/>
            <person name="Xin Y."/>
            <person name="Zhang H."/>
            <person name="Wang T."/>
            <person name="Zhang J."/>
        </authorList>
    </citation>
    <scope>NUCLEOTIDE SEQUENCE [LARGE SCALE GENOMIC DNA]</scope>
    <source>
        <strain evidence="2 3">BZ1</strain>
    </source>
</reference>
<feature type="transmembrane region" description="Helical" evidence="1">
    <location>
        <begin position="641"/>
        <end position="661"/>
    </location>
</feature>
<feature type="transmembrane region" description="Helical" evidence="1">
    <location>
        <begin position="561"/>
        <end position="581"/>
    </location>
</feature>
<feature type="transmembrane region" description="Helical" evidence="1">
    <location>
        <begin position="183"/>
        <end position="201"/>
    </location>
</feature>
<sequence>MVSQSREQQKQLFRRELHLLKEKEYISVQQYEETLNAHVQFYADIEAEQEKNMLVSSKENPVLQKPVSPVKKVEKKKLSAEEMRERNISWSLNIGVILLLIGGLFVATSNWETMENWMKSGTIAFVSLLFYGMAYVSKRMLRIERTSFAFIVLGSLFLPIFILSIGWFELLGPYLSFYGEGRYILGMLGSFLLVPIYGLFARKLRSRLFVWFSFIALTAGADYFFAAFQLERDGFYLCMTLFNIGIVASYHWLKKLEKFEFFSKELVYFSQFNLILSTFLMLVFFNNHVFYSVNILLTAAVYLSIVYVSGRKEYHYAFSVMIVYGVYQLVEHSILDSFGPVIYALVGIGFLAVPKVMSGEGYWEKIFRFTSAAVSCLAFLYVSVVGILLHMSEPSFALFLAYMIIAIQFTYLAKVMENGLFSYLSPVFLASALYEIALAVEPFFRLETMTIPIFIIGFLICLCIGYWLKHPMIKTVVNSSRDVGMIIMILAIFMGLVHYAWFNVGFMLLLLSVGLAVADRLETRQEYIVVIPWAIPLTIGFALLSFGEEMRTSLSFYRNNLGLPMNAVLSSAVLIFMHYLWKIKEKVVLARNSFYLAQVFYTIAILEVSIFQINGVWMRPAVLLAGVGMYVAFYKFTKFKWVPYLTALVAMVAYFSVLSAIRLKGSVPEFFSWIQFPFGAFLLLAVAYFLIKKDLVLAKGFAWVGHVFLPLLLLMSSIVYQEQAFWSLGASVIVYWISSRLTAREWKVMLFLYSSFFTLFIVIVNRIFDLFGGEYEKYSFIITSSFVFIYWLLANKADRKRTVYFLVPFSLIGIAVFIASGLFGWLSFVAMTIYAIGLIAFLHMIKKDIFIGLPLLLLFAGTLSFLFMSGMGTSDKLLIVGGFGVGLTLCGQFFYRYLIEGNMKKIDSYSLAALLFFLSMYVFQTDRVWIQVMPGLFISCLLFMQRKRIHSAYAWIPLFLSGVYLLQPYYTILGSIAIPDLIEKEVYVLPFVAVIIFARLCLKDRYRSITGYIQWGVLVAVSLVLIVDAHASSTVYDALIIGTLALISMISGMFLRVKSYFFVGSGVLLLNVLLQTRPFWGNMPWWAYLLIAGSILITVASYHEWNKQKTTKGEKTFLSKIKQNILTKLNDWE</sequence>
<feature type="transmembrane region" description="Helical" evidence="1">
    <location>
        <begin position="369"/>
        <end position="389"/>
    </location>
</feature>
<feature type="transmembrane region" description="Helical" evidence="1">
    <location>
        <begin position="877"/>
        <end position="899"/>
    </location>
</feature>
<dbReference type="AlphaFoldDB" id="A0A6L3V610"/>
<feature type="transmembrane region" description="Helical" evidence="1">
    <location>
        <begin position="849"/>
        <end position="871"/>
    </location>
</feature>
<feature type="transmembrane region" description="Helical" evidence="1">
    <location>
        <begin position="234"/>
        <end position="253"/>
    </location>
</feature>
<name>A0A6L3V610_9BACI</name>
<proteinExistence type="predicted"/>
<feature type="transmembrane region" description="Helical" evidence="1">
    <location>
        <begin position="929"/>
        <end position="945"/>
    </location>
</feature>
<feature type="transmembrane region" description="Helical" evidence="1">
    <location>
        <begin position="449"/>
        <end position="468"/>
    </location>
</feature>
<gene>
    <name evidence="2" type="ORF">F7731_09955</name>
</gene>
<evidence type="ECO:0000313" key="3">
    <source>
        <dbReference type="Proteomes" id="UP000481030"/>
    </source>
</evidence>
<feature type="transmembrane region" description="Helical" evidence="1">
    <location>
        <begin position="778"/>
        <end position="795"/>
    </location>
</feature>
<feature type="transmembrane region" description="Helical" evidence="1">
    <location>
        <begin position="1035"/>
        <end position="1055"/>
    </location>
</feature>
<evidence type="ECO:0000256" key="1">
    <source>
        <dbReference type="SAM" id="Phobius"/>
    </source>
</evidence>
<feature type="transmembrane region" description="Helical" evidence="1">
    <location>
        <begin position="825"/>
        <end position="842"/>
    </location>
</feature>
<feature type="transmembrane region" description="Helical" evidence="1">
    <location>
        <begin position="208"/>
        <end position="228"/>
    </location>
</feature>
<evidence type="ECO:0000313" key="2">
    <source>
        <dbReference type="EMBL" id="KAB2336676.1"/>
    </source>
</evidence>
<feature type="transmembrane region" description="Helical" evidence="1">
    <location>
        <begin position="593"/>
        <end position="611"/>
    </location>
</feature>
<keyword evidence="3" id="KW-1185">Reference proteome</keyword>
<dbReference type="Proteomes" id="UP000481030">
    <property type="component" value="Unassembled WGS sequence"/>
</dbReference>
<feature type="transmembrane region" description="Helical" evidence="1">
    <location>
        <begin position="725"/>
        <end position="743"/>
    </location>
</feature>
<feature type="transmembrane region" description="Helical" evidence="1">
    <location>
        <begin position="527"/>
        <end position="546"/>
    </location>
</feature>
<dbReference type="EMBL" id="WBOS01000003">
    <property type="protein sequence ID" value="KAB2336676.1"/>
    <property type="molecule type" value="Genomic_DNA"/>
</dbReference>
<feature type="transmembrane region" description="Helical" evidence="1">
    <location>
        <begin position="148"/>
        <end position="168"/>
    </location>
</feature>
<feature type="transmembrane region" description="Helical" evidence="1">
    <location>
        <begin position="802"/>
        <end position="819"/>
    </location>
</feature>
<feature type="transmembrane region" description="Helical" evidence="1">
    <location>
        <begin position="1060"/>
        <end position="1080"/>
    </location>
</feature>
<keyword evidence="1" id="KW-0472">Membrane</keyword>
<feature type="transmembrane region" description="Helical" evidence="1">
    <location>
        <begin position="906"/>
        <end position="923"/>
    </location>
</feature>
<feature type="transmembrane region" description="Helical" evidence="1">
    <location>
        <begin position="1086"/>
        <end position="1105"/>
    </location>
</feature>
<feature type="transmembrane region" description="Helical" evidence="1">
    <location>
        <begin position="750"/>
        <end position="772"/>
    </location>
</feature>
<feature type="transmembrane region" description="Helical" evidence="1">
    <location>
        <begin position="265"/>
        <end position="285"/>
    </location>
</feature>
<dbReference type="OrthoDB" id="1815069at2"/>
<feature type="transmembrane region" description="Helical" evidence="1">
    <location>
        <begin position="291"/>
        <end position="309"/>
    </location>
</feature>
<accession>A0A6L3V610</accession>